<evidence type="ECO:0000256" key="9">
    <source>
        <dbReference type="ARBA" id="ARBA00047337"/>
    </source>
</evidence>
<dbReference type="PANTHER" id="PTHR10655">
    <property type="entry name" value="LYSOPHOSPHOLIPASE-RELATED"/>
    <property type="match status" value="1"/>
</dbReference>
<gene>
    <name evidence="11" type="ORF">PYCCODRAFT_1475260</name>
</gene>
<name>A0A1Y2IX95_TRAC3</name>
<dbReference type="STRING" id="1353009.A0A1Y2IX95"/>
<keyword evidence="6" id="KW-0443">Lipid metabolism</keyword>
<evidence type="ECO:0000256" key="6">
    <source>
        <dbReference type="ARBA" id="ARBA00022832"/>
    </source>
</evidence>
<dbReference type="OrthoDB" id="2418081at2759"/>
<keyword evidence="12" id="KW-1185">Reference proteome</keyword>
<dbReference type="GO" id="GO:0005737">
    <property type="term" value="C:cytoplasm"/>
    <property type="evidence" value="ECO:0007669"/>
    <property type="project" value="TreeGrafter"/>
</dbReference>
<dbReference type="Proteomes" id="UP000193067">
    <property type="component" value="Unassembled WGS sequence"/>
</dbReference>
<dbReference type="InterPro" id="IPR003140">
    <property type="entry name" value="PLipase/COase/thioEstase"/>
</dbReference>
<comment type="catalytic activity">
    <reaction evidence="9">
        <text>S-hexadecanoyl-L-cysteinyl-[protein] + H2O = L-cysteinyl-[protein] + hexadecanoate + H(+)</text>
        <dbReference type="Rhea" id="RHEA:19233"/>
        <dbReference type="Rhea" id="RHEA-COMP:10131"/>
        <dbReference type="Rhea" id="RHEA-COMP:11032"/>
        <dbReference type="ChEBI" id="CHEBI:7896"/>
        <dbReference type="ChEBI" id="CHEBI:15377"/>
        <dbReference type="ChEBI" id="CHEBI:15378"/>
        <dbReference type="ChEBI" id="CHEBI:29950"/>
        <dbReference type="ChEBI" id="CHEBI:74151"/>
        <dbReference type="EC" id="3.1.2.22"/>
    </reaction>
</comment>
<keyword evidence="4" id="KW-0719">Serine esterase</keyword>
<organism evidence="11 12">
    <name type="scientific">Trametes coccinea (strain BRFM310)</name>
    <name type="common">Pycnoporus coccineus</name>
    <dbReference type="NCBI Taxonomy" id="1353009"/>
    <lineage>
        <taxon>Eukaryota</taxon>
        <taxon>Fungi</taxon>
        <taxon>Dikarya</taxon>
        <taxon>Basidiomycota</taxon>
        <taxon>Agaricomycotina</taxon>
        <taxon>Agaricomycetes</taxon>
        <taxon>Polyporales</taxon>
        <taxon>Polyporaceae</taxon>
        <taxon>Trametes</taxon>
    </lineage>
</organism>
<reference evidence="11 12" key="1">
    <citation type="journal article" date="2015" name="Biotechnol. Biofuels">
        <title>Enhanced degradation of softwood versus hardwood by the white-rot fungus Pycnoporus coccineus.</title>
        <authorList>
            <person name="Couturier M."/>
            <person name="Navarro D."/>
            <person name="Chevret D."/>
            <person name="Henrissat B."/>
            <person name="Piumi F."/>
            <person name="Ruiz-Duenas F.J."/>
            <person name="Martinez A.T."/>
            <person name="Grigoriev I.V."/>
            <person name="Riley R."/>
            <person name="Lipzen A."/>
            <person name="Berrin J.G."/>
            <person name="Master E.R."/>
            <person name="Rosso M.N."/>
        </authorList>
    </citation>
    <scope>NUCLEOTIDE SEQUENCE [LARGE SCALE GENOMIC DNA]</scope>
    <source>
        <strain evidence="11 12">BRFM310</strain>
    </source>
</reference>
<dbReference type="PANTHER" id="PTHR10655:SF17">
    <property type="entry name" value="LYSOPHOSPHOLIPASE-LIKE PROTEIN 1"/>
    <property type="match status" value="1"/>
</dbReference>
<evidence type="ECO:0000256" key="1">
    <source>
        <dbReference type="ARBA" id="ARBA00006499"/>
    </source>
</evidence>
<dbReference type="Gene3D" id="3.40.50.1820">
    <property type="entry name" value="alpha/beta hydrolase"/>
    <property type="match status" value="1"/>
</dbReference>
<protein>
    <recommendedName>
        <fullName evidence="3">Acyl-protein thioesterase 1</fullName>
        <ecNumber evidence="2">3.1.2.22</ecNumber>
    </recommendedName>
    <alternativeName>
        <fullName evidence="8">Palmitoyl-protein hydrolase</fullName>
    </alternativeName>
</protein>
<comment type="similarity">
    <text evidence="1">Belongs to the AB hydrolase superfamily. AB hydrolase 2 family.</text>
</comment>
<dbReference type="GO" id="GO:0008474">
    <property type="term" value="F:palmitoyl-(protein) hydrolase activity"/>
    <property type="evidence" value="ECO:0007669"/>
    <property type="project" value="UniProtKB-EC"/>
</dbReference>
<evidence type="ECO:0000256" key="8">
    <source>
        <dbReference type="ARBA" id="ARBA00031195"/>
    </source>
</evidence>
<dbReference type="AlphaFoldDB" id="A0A1Y2IX95"/>
<dbReference type="InterPro" id="IPR029058">
    <property type="entry name" value="AB_hydrolase_fold"/>
</dbReference>
<dbReference type="GO" id="GO:0006631">
    <property type="term" value="P:fatty acid metabolic process"/>
    <property type="evidence" value="ECO:0007669"/>
    <property type="project" value="UniProtKB-KW"/>
</dbReference>
<dbReference type="GO" id="GO:0052689">
    <property type="term" value="F:carboxylic ester hydrolase activity"/>
    <property type="evidence" value="ECO:0007669"/>
    <property type="project" value="UniProtKB-KW"/>
</dbReference>
<evidence type="ECO:0000256" key="5">
    <source>
        <dbReference type="ARBA" id="ARBA00022801"/>
    </source>
</evidence>
<dbReference type="SUPFAM" id="SSF53474">
    <property type="entry name" value="alpha/beta-Hydrolases"/>
    <property type="match status" value="1"/>
</dbReference>
<feature type="domain" description="Phospholipase/carboxylesterase/thioesterase" evidence="10">
    <location>
        <begin position="13"/>
        <end position="229"/>
    </location>
</feature>
<proteinExistence type="inferred from homology"/>
<comment type="function">
    <text evidence="7">Hydrolyzes fatty acids from S-acylated cysteine residues in proteins with a strong preference for palmitoylated G-alpha proteins over other acyl substrates. Mediates the deacylation of G-alpha proteins such as GPA1 in vivo, but has weak or no activity toward palmitoylated Ras proteins. Has weak lysophospholipase activity in vitro; however such activity may not exist in vivo.</text>
</comment>
<evidence type="ECO:0000256" key="2">
    <source>
        <dbReference type="ARBA" id="ARBA00012423"/>
    </source>
</evidence>
<sequence>MATNGSTTQSNAGPCVIPPRETHHATVIFVHGLGQNANIWVSTLQRVVERLPSVKWILPQAPTIPVTATNHANSGRPSWFEITELPPCNCYDEAGIASSMATIENLLSCEVRSGTEPGRIILAGFSQGAALSLMTSLTTLHELGGVASLSGWIPQSSRQAMLQLEPSLPVFWAHGKADTEVPFSYAEDGTAFLRDGLHIPESKIVLKAYEGLEHDVNDEEMDDFAAWLSHFLA</sequence>
<evidence type="ECO:0000313" key="12">
    <source>
        <dbReference type="Proteomes" id="UP000193067"/>
    </source>
</evidence>
<keyword evidence="5" id="KW-0378">Hydrolase</keyword>
<dbReference type="InterPro" id="IPR050565">
    <property type="entry name" value="LYPA1-2/EST-like"/>
</dbReference>
<evidence type="ECO:0000256" key="3">
    <source>
        <dbReference type="ARBA" id="ARBA00014923"/>
    </source>
</evidence>
<evidence type="ECO:0000256" key="7">
    <source>
        <dbReference type="ARBA" id="ARBA00029392"/>
    </source>
</evidence>
<dbReference type="Pfam" id="PF02230">
    <property type="entry name" value="Abhydrolase_2"/>
    <property type="match status" value="1"/>
</dbReference>
<evidence type="ECO:0000313" key="11">
    <source>
        <dbReference type="EMBL" id="OSD05775.1"/>
    </source>
</evidence>
<evidence type="ECO:0000259" key="10">
    <source>
        <dbReference type="Pfam" id="PF02230"/>
    </source>
</evidence>
<evidence type="ECO:0000256" key="4">
    <source>
        <dbReference type="ARBA" id="ARBA00022487"/>
    </source>
</evidence>
<dbReference type="EC" id="3.1.2.22" evidence="2"/>
<keyword evidence="6" id="KW-0276">Fatty acid metabolism</keyword>
<dbReference type="EMBL" id="KZ084092">
    <property type="protein sequence ID" value="OSD05775.1"/>
    <property type="molecule type" value="Genomic_DNA"/>
</dbReference>
<accession>A0A1Y2IX95</accession>